<name>A0AAW0BCW6_9AGAR</name>
<dbReference type="EMBL" id="JAWWNJ010000035">
    <property type="protein sequence ID" value="KAK7023971.1"/>
    <property type="molecule type" value="Genomic_DNA"/>
</dbReference>
<accession>A0AAW0BCW6</accession>
<dbReference type="Proteomes" id="UP001362999">
    <property type="component" value="Unassembled WGS sequence"/>
</dbReference>
<proteinExistence type="predicted"/>
<keyword evidence="2" id="KW-1185">Reference proteome</keyword>
<organism evidence="1 2">
    <name type="scientific">Favolaschia claudopus</name>
    <dbReference type="NCBI Taxonomy" id="2862362"/>
    <lineage>
        <taxon>Eukaryota</taxon>
        <taxon>Fungi</taxon>
        <taxon>Dikarya</taxon>
        <taxon>Basidiomycota</taxon>
        <taxon>Agaricomycotina</taxon>
        <taxon>Agaricomycetes</taxon>
        <taxon>Agaricomycetidae</taxon>
        <taxon>Agaricales</taxon>
        <taxon>Marasmiineae</taxon>
        <taxon>Mycenaceae</taxon>
        <taxon>Favolaschia</taxon>
    </lineage>
</organism>
<dbReference type="AlphaFoldDB" id="A0AAW0BCW6"/>
<reference evidence="1 2" key="1">
    <citation type="journal article" date="2024" name="J Genomics">
        <title>Draft genome sequencing and assembly of Favolaschia claudopus CIRM-BRFM 2984 isolated from oak limbs.</title>
        <authorList>
            <person name="Navarro D."/>
            <person name="Drula E."/>
            <person name="Chaduli D."/>
            <person name="Cazenave R."/>
            <person name="Ahrendt S."/>
            <person name="Wang J."/>
            <person name="Lipzen A."/>
            <person name="Daum C."/>
            <person name="Barry K."/>
            <person name="Grigoriev I.V."/>
            <person name="Favel A."/>
            <person name="Rosso M.N."/>
            <person name="Martin F."/>
        </authorList>
    </citation>
    <scope>NUCLEOTIDE SEQUENCE [LARGE SCALE GENOMIC DNA]</scope>
    <source>
        <strain evidence="1 2">CIRM-BRFM 2984</strain>
    </source>
</reference>
<evidence type="ECO:0000313" key="1">
    <source>
        <dbReference type="EMBL" id="KAK7023971.1"/>
    </source>
</evidence>
<sequence length="230" mass="25539">MAGDYLPPSSTPQTAGDPTVWNSTVSALQRALTLENLPDAFAEIIAKLQIVADATLKFSKPIFPQKVALDLFVQRCMDSLPRYFTSCKGDVELLHHLQRYAACYVAYKTGYFCSTVKRPPVRALRIKILPPRPQTGIPALADTVDPTNKLTHDGRTAIETFLAECHPPMSHLFEGFQRARITGEIHLQSLARKTGDELRTYFLTSEIAITKTALEVEALVQGLIRRNCAP</sequence>
<gene>
    <name evidence="1" type="ORF">R3P38DRAFT_2955179</name>
</gene>
<protein>
    <submittedName>
        <fullName evidence="1">Uncharacterized protein</fullName>
    </submittedName>
</protein>
<evidence type="ECO:0000313" key="2">
    <source>
        <dbReference type="Proteomes" id="UP001362999"/>
    </source>
</evidence>
<comment type="caution">
    <text evidence="1">The sequence shown here is derived from an EMBL/GenBank/DDBJ whole genome shotgun (WGS) entry which is preliminary data.</text>
</comment>